<organism evidence="5 6">
    <name type="scientific">Vibrio pelagius</name>
    <dbReference type="NCBI Taxonomy" id="28169"/>
    <lineage>
        <taxon>Bacteria</taxon>
        <taxon>Pseudomonadati</taxon>
        <taxon>Pseudomonadota</taxon>
        <taxon>Gammaproteobacteria</taxon>
        <taxon>Vibrionales</taxon>
        <taxon>Vibrionaceae</taxon>
        <taxon>Vibrio</taxon>
    </lineage>
</organism>
<proteinExistence type="predicted"/>
<keyword evidence="3" id="KW-0804">Transcription</keyword>
<dbReference type="SUPFAM" id="SSF46689">
    <property type="entry name" value="Homeodomain-like"/>
    <property type="match status" value="1"/>
</dbReference>
<dbReference type="Proteomes" id="UP001059120">
    <property type="component" value="Chromosome 2"/>
</dbReference>
<reference evidence="5" key="1">
    <citation type="submission" date="2022-01" db="EMBL/GenBank/DDBJ databases">
        <title>Alginate degradation mechanism of Vibrio pelagius WXL662.</title>
        <authorList>
            <person name="He X."/>
        </authorList>
    </citation>
    <scope>NUCLEOTIDE SEQUENCE</scope>
    <source>
        <strain evidence="5">WXL662</strain>
    </source>
</reference>
<protein>
    <submittedName>
        <fullName evidence="5">Helix-turn-helix transcriptional regulator</fullName>
    </submittedName>
</protein>
<dbReference type="SMART" id="SM00342">
    <property type="entry name" value="HTH_ARAC"/>
    <property type="match status" value="1"/>
</dbReference>
<dbReference type="EMBL" id="CP090615">
    <property type="protein sequence ID" value="UTT86232.1"/>
    <property type="molecule type" value="Genomic_DNA"/>
</dbReference>
<dbReference type="InterPro" id="IPR009057">
    <property type="entry name" value="Homeodomain-like_sf"/>
</dbReference>
<dbReference type="PROSITE" id="PS01124">
    <property type="entry name" value="HTH_ARAC_FAMILY_2"/>
    <property type="match status" value="1"/>
</dbReference>
<accession>A0ABY5G8S0</accession>
<evidence type="ECO:0000259" key="4">
    <source>
        <dbReference type="PROSITE" id="PS01124"/>
    </source>
</evidence>
<name>A0ABY5G8S0_VIBPE</name>
<keyword evidence="2" id="KW-0238">DNA-binding</keyword>
<dbReference type="RefSeq" id="WP_255232032.1">
    <property type="nucleotide sequence ID" value="NZ_CP090615.1"/>
</dbReference>
<evidence type="ECO:0000256" key="3">
    <source>
        <dbReference type="ARBA" id="ARBA00023163"/>
    </source>
</evidence>
<dbReference type="PANTHER" id="PTHR43280:SF31">
    <property type="entry name" value="TRANSCRIPTIONAL REGULATORY PROTEIN"/>
    <property type="match status" value="1"/>
</dbReference>
<evidence type="ECO:0000313" key="6">
    <source>
        <dbReference type="Proteomes" id="UP001059120"/>
    </source>
</evidence>
<dbReference type="Gene3D" id="1.10.10.60">
    <property type="entry name" value="Homeodomain-like"/>
    <property type="match status" value="1"/>
</dbReference>
<evidence type="ECO:0000256" key="1">
    <source>
        <dbReference type="ARBA" id="ARBA00023015"/>
    </source>
</evidence>
<sequence length="278" mass="31849">MLEKNGHHVHLCEECNTSQFDFAESLYKYLQHAEKIYSGDFLCFEIGRKLAEEDLADKDSSNWYHLLSQTLAYHAFASNYATFHIDFLGERLQIRLKRKPSIRAATRELNSLLIGYVLTLIQSVDHNTFLPRSIVISSDVEVEIPALYSYHSAQGSTSLSINFPARWLIGNAQEKSTSTTQSLEKIKQKCRRNLGKSDWNIGELAKECNLSVRALQRILSAYNTSYRQIVLNEKIAFVKLELAKHNSHANIAKMLGFSEYSAYSRFFKKMTGTTPKEY</sequence>
<keyword evidence="6" id="KW-1185">Reference proteome</keyword>
<feature type="domain" description="HTH araC/xylS-type" evidence="4">
    <location>
        <begin position="184"/>
        <end position="278"/>
    </location>
</feature>
<evidence type="ECO:0000256" key="2">
    <source>
        <dbReference type="ARBA" id="ARBA00023125"/>
    </source>
</evidence>
<evidence type="ECO:0000313" key="5">
    <source>
        <dbReference type="EMBL" id="UTT86232.1"/>
    </source>
</evidence>
<dbReference type="Pfam" id="PF12833">
    <property type="entry name" value="HTH_18"/>
    <property type="match status" value="1"/>
</dbReference>
<keyword evidence="1" id="KW-0805">Transcription regulation</keyword>
<dbReference type="PANTHER" id="PTHR43280">
    <property type="entry name" value="ARAC-FAMILY TRANSCRIPTIONAL REGULATOR"/>
    <property type="match status" value="1"/>
</dbReference>
<dbReference type="InterPro" id="IPR018060">
    <property type="entry name" value="HTH_AraC"/>
</dbReference>
<gene>
    <name evidence="5" type="ORF">LZI70_17910</name>
</gene>